<evidence type="ECO:0000256" key="1">
    <source>
        <dbReference type="SAM" id="Coils"/>
    </source>
</evidence>
<protein>
    <submittedName>
        <fullName evidence="8">DUF221-domain-containing protein</fullName>
    </submittedName>
</protein>
<feature type="domain" description="CSC1/OSCA1-like N-terminal transmembrane" evidence="6">
    <location>
        <begin position="1209"/>
        <end position="1357"/>
    </location>
</feature>
<comment type="caution">
    <text evidence="8">The sequence shown here is derived from an EMBL/GenBank/DDBJ whole genome shotgun (WGS) entry which is preliminary data.</text>
</comment>
<feature type="compositionally biased region" description="Basic and acidic residues" evidence="2">
    <location>
        <begin position="570"/>
        <end position="584"/>
    </location>
</feature>
<dbReference type="Pfam" id="PF02714">
    <property type="entry name" value="RSN1_7TM"/>
    <property type="match status" value="1"/>
</dbReference>
<dbReference type="EMBL" id="ML978174">
    <property type="protein sequence ID" value="KAF2032268.1"/>
    <property type="molecule type" value="Genomic_DNA"/>
</dbReference>
<feature type="region of interest" description="Disordered" evidence="2">
    <location>
        <begin position="1"/>
        <end position="202"/>
    </location>
</feature>
<feature type="transmembrane region" description="Helical" evidence="3">
    <location>
        <begin position="1776"/>
        <end position="1806"/>
    </location>
</feature>
<evidence type="ECO:0000313" key="9">
    <source>
        <dbReference type="Proteomes" id="UP000799777"/>
    </source>
</evidence>
<proteinExistence type="predicted"/>
<feature type="region of interest" description="Disordered" evidence="2">
    <location>
        <begin position="512"/>
        <end position="584"/>
    </location>
</feature>
<dbReference type="InterPro" id="IPR027815">
    <property type="entry name" value="CSC1/OSCA1-like_cyt"/>
</dbReference>
<feature type="transmembrane region" description="Helical" evidence="3">
    <location>
        <begin position="1855"/>
        <end position="1874"/>
    </location>
</feature>
<dbReference type="InterPro" id="IPR003864">
    <property type="entry name" value="CSC1/OSCA1-like_7TM"/>
</dbReference>
<keyword evidence="9" id="KW-1185">Reference proteome</keyword>
<accession>A0A9P4LNQ9</accession>
<evidence type="ECO:0000259" key="4">
    <source>
        <dbReference type="Pfam" id="PF02714"/>
    </source>
</evidence>
<dbReference type="InterPro" id="IPR022257">
    <property type="entry name" value="PHM7_ext"/>
</dbReference>
<dbReference type="Pfam" id="PF12621">
    <property type="entry name" value="PHM7_ext"/>
    <property type="match status" value="1"/>
</dbReference>
<feature type="domain" description="CSC1/OSCA1-like 7TM region" evidence="4">
    <location>
        <begin position="1579"/>
        <end position="1849"/>
    </location>
</feature>
<evidence type="ECO:0000259" key="6">
    <source>
        <dbReference type="Pfam" id="PF13967"/>
    </source>
</evidence>
<reference evidence="8" key="1">
    <citation type="journal article" date="2020" name="Stud. Mycol.">
        <title>101 Dothideomycetes genomes: a test case for predicting lifestyles and emergence of pathogens.</title>
        <authorList>
            <person name="Haridas S."/>
            <person name="Albert R."/>
            <person name="Binder M."/>
            <person name="Bloem J."/>
            <person name="Labutti K."/>
            <person name="Salamov A."/>
            <person name="Andreopoulos B."/>
            <person name="Baker S."/>
            <person name="Barry K."/>
            <person name="Bills G."/>
            <person name="Bluhm B."/>
            <person name="Cannon C."/>
            <person name="Castanera R."/>
            <person name="Culley D."/>
            <person name="Daum C."/>
            <person name="Ezra D."/>
            <person name="Gonzalez J."/>
            <person name="Henrissat B."/>
            <person name="Kuo A."/>
            <person name="Liang C."/>
            <person name="Lipzen A."/>
            <person name="Lutzoni F."/>
            <person name="Magnuson J."/>
            <person name="Mondo S."/>
            <person name="Nolan M."/>
            <person name="Ohm R."/>
            <person name="Pangilinan J."/>
            <person name="Park H.-J."/>
            <person name="Ramirez L."/>
            <person name="Alfaro M."/>
            <person name="Sun H."/>
            <person name="Tritt A."/>
            <person name="Yoshinaga Y."/>
            <person name="Zwiers L.-H."/>
            <person name="Turgeon B."/>
            <person name="Goodwin S."/>
            <person name="Spatafora J."/>
            <person name="Crous P."/>
            <person name="Grigoriev I."/>
        </authorList>
    </citation>
    <scope>NUCLEOTIDE SEQUENCE</scope>
    <source>
        <strain evidence="8">CBS 110217</strain>
    </source>
</reference>
<feature type="region of interest" description="Disordered" evidence="2">
    <location>
        <begin position="894"/>
        <end position="930"/>
    </location>
</feature>
<feature type="transmembrane region" description="Helical" evidence="3">
    <location>
        <begin position="1623"/>
        <end position="1647"/>
    </location>
</feature>
<name>A0A9P4LNQ9_9PLEO</name>
<feature type="domain" description="10TM putative phosphate transporter extracellular tail" evidence="5">
    <location>
        <begin position="1941"/>
        <end position="2031"/>
    </location>
</feature>
<feature type="domain" description="CSC1/OSCA1-like cytosolic" evidence="7">
    <location>
        <begin position="1380"/>
        <end position="1564"/>
    </location>
</feature>
<dbReference type="Proteomes" id="UP000799777">
    <property type="component" value="Unassembled WGS sequence"/>
</dbReference>
<dbReference type="Pfam" id="PF13967">
    <property type="entry name" value="RSN1_TM"/>
    <property type="match status" value="1"/>
</dbReference>
<feature type="compositionally biased region" description="Basic and acidic residues" evidence="2">
    <location>
        <begin position="125"/>
        <end position="139"/>
    </location>
</feature>
<dbReference type="InterPro" id="IPR032880">
    <property type="entry name" value="CSC1/OSCA1-like_N"/>
</dbReference>
<feature type="compositionally biased region" description="Basic residues" evidence="2">
    <location>
        <begin position="546"/>
        <end position="555"/>
    </location>
</feature>
<dbReference type="Pfam" id="PF14703">
    <property type="entry name" value="PHM7_cyt"/>
    <property type="match status" value="1"/>
</dbReference>
<feature type="region of interest" description="Disordered" evidence="2">
    <location>
        <begin position="666"/>
        <end position="767"/>
    </location>
</feature>
<feature type="transmembrane region" description="Helical" evidence="3">
    <location>
        <begin position="1578"/>
        <end position="1603"/>
    </location>
</feature>
<keyword evidence="3" id="KW-0472">Membrane</keyword>
<keyword evidence="3" id="KW-0812">Transmembrane</keyword>
<feature type="compositionally biased region" description="Basic and acidic residues" evidence="2">
    <location>
        <begin position="620"/>
        <end position="638"/>
    </location>
</feature>
<dbReference type="PANTHER" id="PTHR38426:SF1">
    <property type="entry name" value="MAINTENANCE OF TELOMERE CAPPING PROTEIN 4"/>
    <property type="match status" value="1"/>
</dbReference>
<feature type="transmembrane region" description="Helical" evidence="3">
    <location>
        <begin position="1827"/>
        <end position="1849"/>
    </location>
</feature>
<keyword evidence="3" id="KW-1133">Transmembrane helix</keyword>
<feature type="transmembrane region" description="Helical" evidence="3">
    <location>
        <begin position="1206"/>
        <end position="1230"/>
    </location>
</feature>
<evidence type="ECO:0000256" key="3">
    <source>
        <dbReference type="SAM" id="Phobius"/>
    </source>
</evidence>
<dbReference type="GO" id="GO:0016020">
    <property type="term" value="C:membrane"/>
    <property type="evidence" value="ECO:0007669"/>
    <property type="project" value="InterPro"/>
</dbReference>
<feature type="region of interest" description="Disordered" evidence="2">
    <location>
        <begin position="779"/>
        <end position="808"/>
    </location>
</feature>
<keyword evidence="1" id="KW-0175">Coiled coil</keyword>
<organism evidence="8 9">
    <name type="scientific">Setomelanomma holmii</name>
    <dbReference type="NCBI Taxonomy" id="210430"/>
    <lineage>
        <taxon>Eukaryota</taxon>
        <taxon>Fungi</taxon>
        <taxon>Dikarya</taxon>
        <taxon>Ascomycota</taxon>
        <taxon>Pezizomycotina</taxon>
        <taxon>Dothideomycetes</taxon>
        <taxon>Pleosporomycetidae</taxon>
        <taxon>Pleosporales</taxon>
        <taxon>Pleosporineae</taxon>
        <taxon>Phaeosphaeriaceae</taxon>
        <taxon>Setomelanomma</taxon>
    </lineage>
</organism>
<feature type="region of interest" description="Disordered" evidence="2">
    <location>
        <begin position="963"/>
        <end position="1001"/>
    </location>
</feature>
<dbReference type="InterPro" id="IPR038769">
    <property type="entry name" value="MTC4"/>
</dbReference>
<evidence type="ECO:0000259" key="5">
    <source>
        <dbReference type="Pfam" id="PF12621"/>
    </source>
</evidence>
<feature type="compositionally biased region" description="Basic and acidic residues" evidence="2">
    <location>
        <begin position="725"/>
        <end position="739"/>
    </location>
</feature>
<evidence type="ECO:0000256" key="2">
    <source>
        <dbReference type="SAM" id="MobiDB-lite"/>
    </source>
</evidence>
<dbReference type="PANTHER" id="PTHR38426">
    <property type="entry name" value="MAINTENANCE OF TELOMERE CAPPING PROTEIN 4"/>
    <property type="match status" value="1"/>
</dbReference>
<feature type="transmembrane region" description="Helical" evidence="3">
    <location>
        <begin position="1285"/>
        <end position="1308"/>
    </location>
</feature>
<feature type="compositionally biased region" description="Basic and acidic residues" evidence="2">
    <location>
        <begin position="909"/>
        <end position="930"/>
    </location>
</feature>
<feature type="transmembrane region" description="Helical" evidence="3">
    <location>
        <begin position="1336"/>
        <end position="1355"/>
    </location>
</feature>
<feature type="coiled-coil region" evidence="1">
    <location>
        <begin position="1490"/>
        <end position="1517"/>
    </location>
</feature>
<feature type="compositionally biased region" description="Polar residues" evidence="2">
    <location>
        <begin position="863"/>
        <end position="878"/>
    </location>
</feature>
<dbReference type="OrthoDB" id="1076608at2759"/>
<gene>
    <name evidence="8" type="ORF">EK21DRAFT_99141</name>
</gene>
<feature type="region of interest" description="Disordered" evidence="2">
    <location>
        <begin position="600"/>
        <end position="652"/>
    </location>
</feature>
<feature type="compositionally biased region" description="Low complexity" evidence="2">
    <location>
        <begin position="11"/>
        <end position="21"/>
    </location>
</feature>
<sequence length="2047" mass="227864">MSAPSSDGRPSVSSEPSATSSRTLHSRGSGAYTQNGEGSSQRQSFTSRIDAGTSTGAIGSPSRGPGSSLATDSIEEQDFARRRQHVRRSGGFLLNSSFPSGPRKGHATHHQARAEDSKGKRRSRHPEPHASDGQHDNTRGKHGSPTRSPLSLDLHADGPGVPDDAPIPPPPPPPDLQADGHDQLHVGKTRRSTPPPPAIDPNQLVHMALNLSESRRRNISAGPLLAAQSRAASGVRRAGSLSNHGAGGSLRQYLNEQRRMSRNMSPVGGKSSPSRHMSSAVQRSGSLAFTGSQNFNPSPATLARRDKARDYIELRIHYFRLLENLPPLKPDANAPGNFVISSNNVPGSPQAQLTRVPSYAGKQYDLGRPYNPLQYIRNRRSRARDRRPLQHSPNEFADVLEVNDWVDRVENEAKRPGYRHDDKVLLPKLHDDHPVEPDKSSRPHKGWVFCSEELLADAYWLEQDDNKTIIETRHGRRIFPAKEVQKPEFLQPRESKEYSEKRRRSWVEGVGVMGADPVSGGESEKGSERGRKRRLLPAFRADSPRHGKHSRRGSRLRTTIDSDSSESESESAKRKPRIVVDEEHNTGPLALQLESLLKQQATENQGKSPAIISPDTPNKWGRDRSHGPDNKISRDSIDIPRVGNGFTSMDHPGIFKMLPRVRTDATFSGDDIEPRSSLDDLDYTAPNTPLHQRRFPHIGSGLSPPRSRDSSVTRKSRRSRLNPFHSHENSEDHAHHLQHELTSAALDKNQRSRQTSEETQDGTHVGHTIMAAPNAVKSFLGHRKNESTTSLPSPDRIRRRETQEPQSAVTRFFKGVKHEGSKVGGFVFRRDRPDDDDTDTLSEGVDYGTDTSVKGSKSKRPTISRSVTATTAESTAPNKDSRYHLELPKFKPAHEVGIGKDGTFPASDHISRQNRERKNSRSPRFDRLAPPRMDLERLSTVSSVSTLDASRSYSQGRMSKVLARPGGVGLGGLPPTALRDTKGSTERHRSSSRPTLDGNRHWSIADNHGHVLHRKSNANIVTQADIARVRALFLCSGVKAKEINRRALTKRSPPPDFLARAAATAGRVLVPVPRKEEHVLAAQMLMRDLESSTRSLSSSTQNFRNETIKRLTESITELRSRVESDLMHRIFEGGDTAVRITSEISGQGPLQIKQVADEIDRMLRARRRRMRWIRGFGLPAAMDLQTAFIAKNGTSDGSSPKGPSSLAAVAAAFIPTFLTAALFTIAFVLIRQRFPRIYSPRTFIGTVPKKDRTPCQSRGYWDWFHTMRVVPDKFMLYHQSLDSYLFLRFLRTLIFICVVGACITWPILMPVNATGGGKSTELNRISIGNVKKKKHLYAHATVAWVFFSFVMFTVARERLWLIGLRQAWNLSKTNAKRLSSRTVLFLSAPTATLDEGNMQRFFGNDAVRIWPATKADKLQSLVSARNSKIEELESAEISLIQNANEKGRKRQSKNSRRTVTYDSFSDGIRKSLRPTHRLKTPPVGKQVDSIDYFRKQIKEKEEEIEKARQSNENAESQGGAAAVFVEFRTQAAAQRACQQIASADILSLTPRYTGVLPNEVVWENLTLVPARRISQGGIAVALVIATIIFWSIPVSFVGAVSNIGYLAENVKWLSFLNSLPPTVMSLLSGLLPPLLLSFLASYVPYIFRYIFKTVGGEATNTSAELKVLKWYFVFQVLQVFLVTTLASGAAAVASQIAKDPTSVPQLLAEKLPSASNTYLTYFVIQGLSNAPSNVLNYSDVFSFVFFDKFFDKTPRQKYARYTYLRGMQWGKLFPKYVNFVIIAIAYSCIAPLVLGFAAIGLAIFYYSYRYMLLFTVQPKIDTKGHCYTLALQQILMGVYIAELCLIGLFSLREATGPLVMIVALLFATIIFNFGTNRYFAPLEQYLPVDLALEAEDDEQAPLLSSAEEGEADALRTSESNIERLSNRTRVPAKVVSPVAQFLQPHIFASHTAMKAWIRDGDFDADDVPEYSDEDIKKAYLNPAFTSKTPVVWLAKDPISVSTNEVKETETVGIKCTDDGAWIDDSGNLKWSVDNFEEVPIFKKSIRW</sequence>
<evidence type="ECO:0000313" key="8">
    <source>
        <dbReference type="EMBL" id="KAF2032268.1"/>
    </source>
</evidence>
<evidence type="ECO:0000259" key="7">
    <source>
        <dbReference type="Pfam" id="PF14703"/>
    </source>
</evidence>
<feature type="transmembrane region" description="Helical" evidence="3">
    <location>
        <begin position="1668"/>
        <end position="1693"/>
    </location>
</feature>
<feature type="region of interest" description="Disordered" evidence="2">
    <location>
        <begin position="826"/>
        <end position="878"/>
    </location>
</feature>
<feature type="compositionally biased region" description="Pro residues" evidence="2">
    <location>
        <begin position="165"/>
        <end position="175"/>
    </location>
</feature>
<feature type="compositionally biased region" description="Polar residues" evidence="2">
    <location>
        <begin position="31"/>
        <end position="57"/>
    </location>
</feature>
<feature type="compositionally biased region" description="Basic and acidic residues" evidence="2">
    <location>
        <begin position="979"/>
        <end position="989"/>
    </location>
</feature>